<accession>A0ACB8UZ31</accession>
<protein>
    <submittedName>
        <fullName evidence="1">Uncharacterized protein</fullName>
    </submittedName>
</protein>
<name>A0ACB8UZ31_9EURO</name>
<comment type="caution">
    <text evidence="1">The sequence shown here is derived from an EMBL/GenBank/DDBJ whole genome shotgun (WGS) entry which is preliminary data.</text>
</comment>
<organism evidence="1">
    <name type="scientific">Ophidiomyces ophidiicola</name>
    <dbReference type="NCBI Taxonomy" id="1387563"/>
    <lineage>
        <taxon>Eukaryota</taxon>
        <taxon>Fungi</taxon>
        <taxon>Dikarya</taxon>
        <taxon>Ascomycota</taxon>
        <taxon>Pezizomycotina</taxon>
        <taxon>Eurotiomycetes</taxon>
        <taxon>Eurotiomycetidae</taxon>
        <taxon>Onygenales</taxon>
        <taxon>Onygenaceae</taxon>
        <taxon>Ophidiomyces</taxon>
    </lineage>
</organism>
<sequence>MDTPSIESIENLCQDFDSVSELTSCYYCQLEEPVSYIAWMASSDVDQKFLGLYAERTSHDNPFLSAMLYKTLGLSVILSKKLLRARKLRRLDPTRETKSLHLYHHILWLSREGLIIVEQYILPMVADYITLKTLAYKLRASFYHIIVLFHNQPRVYQSGIHTFPPSSSHVDVTSHSQNSPIELDTSSNRDSIVPSPPPSIGGPVGGGSRVHLRPPGLGIDPETPKFAASFILPAIDYTPRASESFSYAAYLAEELLPGSHPIRLSVKLEYAAYLYDCVHDAAACRRVAKKAIADVYNAQEGMDDESFEDAAQLVGVLGKMVKRGAKAGSAAGSSAGVDKSWSEGSQTTPTRTGVSGENTPRTWHKRVPSTDGAVGSPGVHIPGDGTPI</sequence>
<gene>
    <name evidence="1" type="ORF">LOY88_002473</name>
</gene>
<reference evidence="1" key="1">
    <citation type="journal article" date="2022" name="bioRxiv">
        <title>Population genetic analysis of Ophidiomyces ophidiicola, the causative agent of snake fungal disease, indicates recent introductions to the USA.</title>
        <authorList>
            <person name="Ladner J.T."/>
            <person name="Palmer J.M."/>
            <person name="Ettinger C.L."/>
            <person name="Stajich J.E."/>
            <person name="Farrell T.M."/>
            <person name="Glorioso B.M."/>
            <person name="Lawson B."/>
            <person name="Price S.J."/>
            <person name="Stengle A.G."/>
            <person name="Grear D.A."/>
            <person name="Lorch J.M."/>
        </authorList>
    </citation>
    <scope>NUCLEOTIDE SEQUENCE</scope>
    <source>
        <strain evidence="1">NWHC 24266-5</strain>
    </source>
</reference>
<evidence type="ECO:0000313" key="1">
    <source>
        <dbReference type="EMBL" id="KAI2388704.1"/>
    </source>
</evidence>
<dbReference type="EMBL" id="JALBCA010000029">
    <property type="protein sequence ID" value="KAI2388704.1"/>
    <property type="molecule type" value="Genomic_DNA"/>
</dbReference>
<proteinExistence type="predicted"/>